<dbReference type="EMBL" id="LR797345">
    <property type="protein sequence ID" value="CAB4204413.1"/>
    <property type="molecule type" value="Genomic_DNA"/>
</dbReference>
<evidence type="ECO:0000313" key="3">
    <source>
        <dbReference type="EMBL" id="CAB4204413.1"/>
    </source>
</evidence>
<sequence length="270" mass="26453">MALLKSTAFLNAVTSRTSARTAIGNNKTILYSGTMPTDKDAAVSTGALCILTKNGAAATTNTVQPVWTLVVDTCSSGTLTLLELQGAGTGTGLPLVSAMTAGATPAATANLIVAAINGTLEIPDFTAAIGVTSATVLITGPIGCGTALNAMKLIATVTGGDLAITATAATTTAGVAAPAGACNYDFSPTAGVITSSETWSGVSTAVGTATFFIRTTDLTDTGSVGTSGTLVRRFIGSVGLTGSSADMMLSSTTLIVGTPISITGSTLTVA</sequence>
<reference evidence="2" key="1">
    <citation type="submission" date="2020-05" db="EMBL/GenBank/DDBJ databases">
        <authorList>
            <person name="Chiriac C."/>
            <person name="Salcher M."/>
            <person name="Ghai R."/>
            <person name="Kavagutti S V."/>
        </authorList>
    </citation>
    <scope>NUCLEOTIDE SEQUENCE</scope>
</reference>
<protein>
    <submittedName>
        <fullName evidence="2">Uncharacterized protein</fullName>
    </submittedName>
</protein>
<evidence type="ECO:0000313" key="2">
    <source>
        <dbReference type="EMBL" id="CAB4186241.1"/>
    </source>
</evidence>
<name>A0A6J5QXY9_9CAUD</name>
<proteinExistence type="predicted"/>
<gene>
    <name evidence="2" type="ORF">UFOVP1138_36</name>
    <name evidence="3" type="ORF">UFOVP1394_33</name>
    <name evidence="1" type="ORF">UFOVP975_85</name>
</gene>
<organism evidence="2">
    <name type="scientific">uncultured Caudovirales phage</name>
    <dbReference type="NCBI Taxonomy" id="2100421"/>
    <lineage>
        <taxon>Viruses</taxon>
        <taxon>Duplodnaviria</taxon>
        <taxon>Heunggongvirae</taxon>
        <taxon>Uroviricota</taxon>
        <taxon>Caudoviricetes</taxon>
        <taxon>Peduoviridae</taxon>
        <taxon>Maltschvirus</taxon>
        <taxon>Maltschvirus maltsch</taxon>
    </lineage>
</organism>
<accession>A0A6J5QXY9</accession>
<dbReference type="EMBL" id="LR797086">
    <property type="protein sequence ID" value="CAB4186241.1"/>
    <property type="molecule type" value="Genomic_DNA"/>
</dbReference>
<evidence type="ECO:0000313" key="1">
    <source>
        <dbReference type="EMBL" id="CAB4174792.1"/>
    </source>
</evidence>
<dbReference type="EMBL" id="LR796921">
    <property type="protein sequence ID" value="CAB4174792.1"/>
    <property type="molecule type" value="Genomic_DNA"/>
</dbReference>